<dbReference type="OrthoDB" id="10249433at2759"/>
<reference evidence="2 3" key="1">
    <citation type="journal article" date="2021" name="Nat. Commun.">
        <title>Genetic determinants of endophytism in the Arabidopsis root mycobiome.</title>
        <authorList>
            <person name="Mesny F."/>
            <person name="Miyauchi S."/>
            <person name="Thiergart T."/>
            <person name="Pickel B."/>
            <person name="Atanasova L."/>
            <person name="Karlsson M."/>
            <person name="Huettel B."/>
            <person name="Barry K.W."/>
            <person name="Haridas S."/>
            <person name="Chen C."/>
            <person name="Bauer D."/>
            <person name="Andreopoulos W."/>
            <person name="Pangilinan J."/>
            <person name="LaButti K."/>
            <person name="Riley R."/>
            <person name="Lipzen A."/>
            <person name="Clum A."/>
            <person name="Drula E."/>
            <person name="Henrissat B."/>
            <person name="Kohler A."/>
            <person name="Grigoriev I.V."/>
            <person name="Martin F.M."/>
            <person name="Hacquard S."/>
        </authorList>
    </citation>
    <scope>NUCLEOTIDE SEQUENCE [LARGE SCALE GENOMIC DNA]</scope>
    <source>
        <strain evidence="2 3">MPI-CAGE-CH-0241</strain>
    </source>
</reference>
<dbReference type="PANTHER" id="PTHR12277:SF64">
    <property type="entry name" value="SUPERFAMILY HYDROLASE, PUTATIVE (AFU_ORTHOLOGUE AFUA_3G01760)-RELATED"/>
    <property type="match status" value="1"/>
</dbReference>
<keyword evidence="3" id="KW-1185">Reference proteome</keyword>
<evidence type="ECO:0000313" key="3">
    <source>
        <dbReference type="Proteomes" id="UP000777438"/>
    </source>
</evidence>
<dbReference type="AlphaFoldDB" id="A0A9P8VZ78"/>
<protein>
    <submittedName>
        <fullName evidence="2">Alpha/Beta hydrolase protein</fullName>
    </submittedName>
</protein>
<sequence>MALSRLPFTATRPLSCTRRHDLRLLPRALPPTLLACESRAAARARHVRSCRRCFHVAPILMPPLLFGGLFIALWTWKCMAMVMFQNTIIYNPFLPPNARSMTIDEYAKECGGIAWREERTKSLDGTEIALCVSDVSAPSPTDNGNKTPVYILYFQGNASSLPPRLPDLSWILRRVRDADASFTLTMVCVSYRGYWTSHDRPHERGINLDAEAGLRWVTQLHEERFAGVNDVKPVVLLWGQSIGCGFATNLAAKERRPSDLAPDALILETPFTSVRDMLHALYPQKWLPYQYLHPFLWNHLDSWTNLGVIAKRYKTRMPGIYIVEAGKDELVPADHGDQLFKQCEDVGLPVERRKVRGALHNEAMVRKGGRDAIAQSITLAITRSRAHAPSPGSASHKRE</sequence>
<dbReference type="GO" id="GO:0008474">
    <property type="term" value="F:palmitoyl-(protein) hydrolase activity"/>
    <property type="evidence" value="ECO:0007669"/>
    <property type="project" value="TreeGrafter"/>
</dbReference>
<accession>A0A9P8VZ78</accession>
<dbReference type="EMBL" id="JAGPYM010000017">
    <property type="protein sequence ID" value="KAH6885833.1"/>
    <property type="molecule type" value="Genomic_DNA"/>
</dbReference>
<evidence type="ECO:0000313" key="2">
    <source>
        <dbReference type="EMBL" id="KAH6885833.1"/>
    </source>
</evidence>
<name>A0A9P8VZ78_9HYPO</name>
<comment type="caution">
    <text evidence="2">The sequence shown here is derived from an EMBL/GenBank/DDBJ whole genome shotgun (WGS) entry which is preliminary data.</text>
</comment>
<dbReference type="Gene3D" id="3.40.50.1820">
    <property type="entry name" value="alpha/beta hydrolase"/>
    <property type="match status" value="1"/>
</dbReference>
<keyword evidence="1" id="KW-1133">Transmembrane helix</keyword>
<dbReference type="Proteomes" id="UP000777438">
    <property type="component" value="Unassembled WGS sequence"/>
</dbReference>
<dbReference type="SUPFAM" id="SSF53474">
    <property type="entry name" value="alpha/beta-Hydrolases"/>
    <property type="match status" value="1"/>
</dbReference>
<keyword evidence="2" id="KW-0378">Hydrolase</keyword>
<gene>
    <name evidence="2" type="ORF">B0T10DRAFT_85320</name>
</gene>
<proteinExistence type="predicted"/>
<feature type="transmembrane region" description="Helical" evidence="1">
    <location>
        <begin position="53"/>
        <end position="76"/>
    </location>
</feature>
<dbReference type="GO" id="GO:0016020">
    <property type="term" value="C:membrane"/>
    <property type="evidence" value="ECO:0007669"/>
    <property type="project" value="TreeGrafter"/>
</dbReference>
<dbReference type="InterPro" id="IPR029058">
    <property type="entry name" value="AB_hydrolase_fold"/>
</dbReference>
<dbReference type="PANTHER" id="PTHR12277">
    <property type="entry name" value="ALPHA/BETA HYDROLASE DOMAIN-CONTAINING PROTEIN"/>
    <property type="match status" value="1"/>
</dbReference>
<evidence type="ECO:0000256" key="1">
    <source>
        <dbReference type="SAM" id="Phobius"/>
    </source>
</evidence>
<organism evidence="2 3">
    <name type="scientific">Thelonectria olida</name>
    <dbReference type="NCBI Taxonomy" id="1576542"/>
    <lineage>
        <taxon>Eukaryota</taxon>
        <taxon>Fungi</taxon>
        <taxon>Dikarya</taxon>
        <taxon>Ascomycota</taxon>
        <taxon>Pezizomycotina</taxon>
        <taxon>Sordariomycetes</taxon>
        <taxon>Hypocreomycetidae</taxon>
        <taxon>Hypocreales</taxon>
        <taxon>Nectriaceae</taxon>
        <taxon>Thelonectria</taxon>
    </lineage>
</organism>
<keyword evidence="1" id="KW-0812">Transmembrane</keyword>
<keyword evidence="1" id="KW-0472">Membrane</keyword>